<dbReference type="PANTHER" id="PTHR19211">
    <property type="entry name" value="ATP-BINDING TRANSPORT PROTEIN-RELATED"/>
    <property type="match status" value="1"/>
</dbReference>
<protein>
    <recommendedName>
        <fullName evidence="5">ABC transporter domain-containing protein</fullName>
    </recommendedName>
</protein>
<dbReference type="Pfam" id="PF00005">
    <property type="entry name" value="ABC_tran"/>
    <property type="match status" value="2"/>
</dbReference>
<gene>
    <name evidence="6" type="ORF">A2W58_00905</name>
</gene>
<dbReference type="InterPro" id="IPR003593">
    <property type="entry name" value="AAA+_ATPase"/>
</dbReference>
<dbReference type="NCBIfam" id="NF000355">
    <property type="entry name" value="ribo_prot_ABC_F"/>
    <property type="match status" value="1"/>
</dbReference>
<dbReference type="GO" id="GO:0005524">
    <property type="term" value="F:ATP binding"/>
    <property type="evidence" value="ECO:0007669"/>
    <property type="project" value="UniProtKB-KW"/>
</dbReference>
<sequence>MRSITAKGIRKSFDSKTILAGVNFAISEGGKLALIGENGSGKSTLLKILTGHLIPDQGELFGDEQNCVLIAQDFSGKDEETPRKFLNRRVKEIHKAIRMLSQSGFDLGKNEVRLDSVKCGDLSGGEKKKLEIVAGMASGSTFIAMDEPENHLDYQTIDWLVSVISKFYGGVVFVSHDQYFIDQLANSILELEDGTITVYSMKYDDYLAEKERQIAGQARDWVVEEKTIKRLRETVQMMKVRAARNSDTAATYQQTKRRLKELEDSHGKRPALEPKQPKVRISGVDQKRGKMIVSVEHLSFSYGNNRIFHDTSAELRFGEKVVLFGPNGSGKSTLVRLITGELAPQNGTARMGVSIKWQFMTQDHLAGIDRTLSALEVFQSTLKWPEHRCRANLARYGINVDLVTRPLGILSGGQQARFKLALLFAQEPEFLILDEPTNHVDPPTWEAIVEAVKGYSGTVLAVTHDREFIDAITERLWVIRDHKVFVEPGNLSEYLERKRR</sequence>
<evidence type="ECO:0000256" key="2">
    <source>
        <dbReference type="ARBA" id="ARBA00022741"/>
    </source>
</evidence>
<evidence type="ECO:0000259" key="5">
    <source>
        <dbReference type="PROSITE" id="PS50893"/>
    </source>
</evidence>
<dbReference type="InterPro" id="IPR017871">
    <property type="entry name" value="ABC_transporter-like_CS"/>
</dbReference>
<organism evidence="6 7">
    <name type="scientific">Candidatus Zambryskibacteria bacterium RIFCSPHIGHO2_02_38_10.5</name>
    <dbReference type="NCBI Taxonomy" id="1802742"/>
    <lineage>
        <taxon>Bacteria</taxon>
        <taxon>Candidatus Zambryskiibacteriota</taxon>
    </lineage>
</organism>
<dbReference type="InterPro" id="IPR027417">
    <property type="entry name" value="P-loop_NTPase"/>
</dbReference>
<dbReference type="InterPro" id="IPR003439">
    <property type="entry name" value="ABC_transporter-like_ATP-bd"/>
</dbReference>
<feature type="domain" description="ABC transporter" evidence="5">
    <location>
        <begin position="293"/>
        <end position="499"/>
    </location>
</feature>
<dbReference type="CDD" id="cd03221">
    <property type="entry name" value="ABCF_EF-3"/>
    <property type="match status" value="2"/>
</dbReference>
<proteinExistence type="predicted"/>
<evidence type="ECO:0000256" key="1">
    <source>
        <dbReference type="ARBA" id="ARBA00022737"/>
    </source>
</evidence>
<dbReference type="Proteomes" id="UP000179264">
    <property type="component" value="Unassembled WGS sequence"/>
</dbReference>
<dbReference type="InterPro" id="IPR032781">
    <property type="entry name" value="ABC_tran_Xtn"/>
</dbReference>
<dbReference type="PANTHER" id="PTHR19211:SF14">
    <property type="entry name" value="ATP-BINDING CASSETTE SUB-FAMILY F MEMBER 1"/>
    <property type="match status" value="1"/>
</dbReference>
<evidence type="ECO:0000313" key="6">
    <source>
        <dbReference type="EMBL" id="OHA92544.1"/>
    </source>
</evidence>
<evidence type="ECO:0000256" key="4">
    <source>
        <dbReference type="SAM" id="MobiDB-lite"/>
    </source>
</evidence>
<dbReference type="SUPFAM" id="SSF52540">
    <property type="entry name" value="P-loop containing nucleoside triphosphate hydrolases"/>
    <property type="match status" value="2"/>
</dbReference>
<name>A0A1G2T5J0_9BACT</name>
<accession>A0A1G2T5J0</accession>
<feature type="region of interest" description="Disordered" evidence="4">
    <location>
        <begin position="246"/>
        <end position="274"/>
    </location>
</feature>
<feature type="compositionally biased region" description="Basic and acidic residues" evidence="4">
    <location>
        <begin position="260"/>
        <end position="274"/>
    </location>
</feature>
<dbReference type="EMBL" id="MHVL01000046">
    <property type="protein sequence ID" value="OHA92544.1"/>
    <property type="molecule type" value="Genomic_DNA"/>
</dbReference>
<reference evidence="6 7" key="1">
    <citation type="journal article" date="2016" name="Nat. Commun.">
        <title>Thousands of microbial genomes shed light on interconnected biogeochemical processes in an aquifer system.</title>
        <authorList>
            <person name="Anantharaman K."/>
            <person name="Brown C.T."/>
            <person name="Hug L.A."/>
            <person name="Sharon I."/>
            <person name="Castelle C.J."/>
            <person name="Probst A.J."/>
            <person name="Thomas B.C."/>
            <person name="Singh A."/>
            <person name="Wilkins M.J."/>
            <person name="Karaoz U."/>
            <person name="Brodie E.L."/>
            <person name="Williams K.H."/>
            <person name="Hubbard S.S."/>
            <person name="Banfield J.F."/>
        </authorList>
    </citation>
    <scope>NUCLEOTIDE SEQUENCE [LARGE SCALE GENOMIC DNA]</scope>
</reference>
<keyword evidence="3" id="KW-0067">ATP-binding</keyword>
<dbReference type="GO" id="GO:0016887">
    <property type="term" value="F:ATP hydrolysis activity"/>
    <property type="evidence" value="ECO:0007669"/>
    <property type="project" value="InterPro"/>
</dbReference>
<dbReference type="AlphaFoldDB" id="A0A1G2T5J0"/>
<keyword evidence="2" id="KW-0547">Nucleotide-binding</keyword>
<dbReference type="PROSITE" id="PS50893">
    <property type="entry name" value="ABC_TRANSPORTER_2"/>
    <property type="match status" value="2"/>
</dbReference>
<dbReference type="SMART" id="SM00382">
    <property type="entry name" value="AAA"/>
    <property type="match status" value="2"/>
</dbReference>
<dbReference type="Gene3D" id="3.40.50.300">
    <property type="entry name" value="P-loop containing nucleotide triphosphate hydrolases"/>
    <property type="match status" value="2"/>
</dbReference>
<dbReference type="PROSITE" id="PS00211">
    <property type="entry name" value="ABC_TRANSPORTER_1"/>
    <property type="match status" value="2"/>
</dbReference>
<dbReference type="Pfam" id="PF12848">
    <property type="entry name" value="ABC_tran_Xtn"/>
    <property type="match status" value="1"/>
</dbReference>
<evidence type="ECO:0000256" key="3">
    <source>
        <dbReference type="ARBA" id="ARBA00022840"/>
    </source>
</evidence>
<dbReference type="InterPro" id="IPR050611">
    <property type="entry name" value="ABCF"/>
</dbReference>
<keyword evidence="1" id="KW-0677">Repeat</keyword>
<feature type="domain" description="ABC transporter" evidence="5">
    <location>
        <begin position="4"/>
        <end position="218"/>
    </location>
</feature>
<evidence type="ECO:0000313" key="7">
    <source>
        <dbReference type="Proteomes" id="UP000179264"/>
    </source>
</evidence>
<comment type="caution">
    <text evidence="6">The sequence shown here is derived from an EMBL/GenBank/DDBJ whole genome shotgun (WGS) entry which is preliminary data.</text>
</comment>